<evidence type="ECO:0000256" key="1">
    <source>
        <dbReference type="SAM" id="Phobius"/>
    </source>
</evidence>
<dbReference type="RefSeq" id="WP_132768651.1">
    <property type="nucleotide sequence ID" value="NZ_SMAB01000008.1"/>
</dbReference>
<keyword evidence="3" id="KW-1185">Reference proteome</keyword>
<evidence type="ECO:0000313" key="3">
    <source>
        <dbReference type="Proteomes" id="UP000295788"/>
    </source>
</evidence>
<proteinExistence type="predicted"/>
<feature type="transmembrane region" description="Helical" evidence="1">
    <location>
        <begin position="100"/>
        <end position="120"/>
    </location>
</feature>
<organism evidence="2 3">
    <name type="scientific">Tepidibacillus fermentans</name>
    <dbReference type="NCBI Taxonomy" id="1281767"/>
    <lineage>
        <taxon>Bacteria</taxon>
        <taxon>Bacillati</taxon>
        <taxon>Bacillota</taxon>
        <taxon>Bacilli</taxon>
        <taxon>Bacillales</taxon>
        <taxon>Bacillaceae</taxon>
        <taxon>Tepidibacillus</taxon>
    </lineage>
</organism>
<protein>
    <submittedName>
        <fullName evidence="2">Uncharacterized protein</fullName>
    </submittedName>
</protein>
<keyword evidence="1" id="KW-0812">Transmembrane</keyword>
<comment type="caution">
    <text evidence="2">The sequence shown here is derived from an EMBL/GenBank/DDBJ whole genome shotgun (WGS) entry which is preliminary data.</text>
</comment>
<name>A0A4V2USS5_9BACI</name>
<dbReference type="AlphaFoldDB" id="A0A4V2USS5"/>
<reference evidence="2 3" key="1">
    <citation type="submission" date="2019-03" db="EMBL/GenBank/DDBJ databases">
        <title>Genomic Encyclopedia of Type Strains, Phase IV (KMG-IV): sequencing the most valuable type-strain genomes for metagenomic binning, comparative biology and taxonomic classification.</title>
        <authorList>
            <person name="Goeker M."/>
        </authorList>
    </citation>
    <scope>NUCLEOTIDE SEQUENCE [LARGE SCALE GENOMIC DNA]</scope>
    <source>
        <strain evidence="2 3">DSM 23802</strain>
    </source>
</reference>
<keyword evidence="1" id="KW-1133">Transmembrane helix</keyword>
<evidence type="ECO:0000313" key="2">
    <source>
        <dbReference type="EMBL" id="TCS82572.1"/>
    </source>
</evidence>
<dbReference type="EMBL" id="SMAB01000008">
    <property type="protein sequence ID" value="TCS82572.1"/>
    <property type="molecule type" value="Genomic_DNA"/>
</dbReference>
<gene>
    <name evidence="2" type="ORF">EDD72_10862</name>
</gene>
<sequence>MEKGQMPMSQAFSFFHDPKSSKFENKVLTERGKTWRKKEEKCVKNGRCVQMFISNGKKWGRKNAGWSGGGRNEFIRNLQQGNSTRRPPYLYRVVISFKKVYYNSNLFFSLLISTSCFPAFSLK</sequence>
<accession>A0A4V2USS5</accession>
<dbReference type="Proteomes" id="UP000295788">
    <property type="component" value="Unassembled WGS sequence"/>
</dbReference>
<keyword evidence="1" id="KW-0472">Membrane</keyword>